<protein>
    <submittedName>
        <fullName evidence="1">Uncharacterized protein</fullName>
    </submittedName>
</protein>
<gene>
    <name evidence="1" type="ORF">I4F81_007831</name>
</gene>
<sequence length="774" mass="76466">MALAPAPRVAGMAPSGVPPLVPKASSAPPLSSSTPPLPDGGADDGADAATRAALTAAAAADVVLELEAAVGRSPTSAAAWATYAAHLATAAGAAAAGAAPPRPPTADVWRVYERGLAAVPYSYKLWHAYARRRAAAAAGRHPAHPAHAAAERVARRAVAALPSCPVLWEELLELLAARGRWAPARRLVDDALVALPLPQHPRLWGVVAGVWARPGAPGGVRRRLAQRRAALLGTAATGLLDDLRDAAVGGGGLPAARRYARVLAAAAGVATLESGGGGAPERGLPAATTPAAAPATAGGGSREERTDAAALAATRAASRADAWRALVELGVDRPAAVAGIVETAALLRGAVAAPPPGASAGSLWVSLAAVVTRRVSPAAAVGVYEEALAAVTTARDFAVVYDGYAALVEAAAVAAVDAGAPDGVVDRRLAVAEALAARRRVAAAEVALRGHSTDVAAWAEAAAARLEVGDTPGAVAVYTRAVGRVRGGEAVRGRVASLWRAFAGLYVVAGDYASARAVYARALGQPLAADIGTPREIVRRSPLVAALAADVAAAVLPPRAVAALHTTSIARGTATASTVLSGAATLSAAGRYENAYRLLDAGASALPWPAAAAVWITLGTSYVRRYGDFEERHGTPRGAVAVYNRAAAAEAAAASPAAPALYRLAAARTAAHYGVAATRPLLGAAVEALRGASPAAAAALAAGWAALEARAGEVARARALYASAAAAVPPPPSGAGGLVAAAAGAGGAAAAGGGGVWAAWHARHSDSGGGCGGD</sequence>
<keyword evidence="2" id="KW-1185">Reference proteome</keyword>
<reference evidence="1" key="1">
    <citation type="submission" date="2019-11" db="EMBL/GenBank/DDBJ databases">
        <title>Nori genome reveals adaptations in red seaweeds to the harsh intertidal environment.</title>
        <authorList>
            <person name="Wang D."/>
            <person name="Mao Y."/>
        </authorList>
    </citation>
    <scope>NUCLEOTIDE SEQUENCE</scope>
    <source>
        <tissue evidence="1">Gametophyte</tissue>
    </source>
</reference>
<organism evidence="1 2">
    <name type="scientific">Pyropia yezoensis</name>
    <name type="common">Susabi-nori</name>
    <name type="synonym">Porphyra yezoensis</name>
    <dbReference type="NCBI Taxonomy" id="2788"/>
    <lineage>
        <taxon>Eukaryota</taxon>
        <taxon>Rhodophyta</taxon>
        <taxon>Bangiophyceae</taxon>
        <taxon>Bangiales</taxon>
        <taxon>Bangiaceae</taxon>
        <taxon>Pyropia</taxon>
    </lineage>
</organism>
<proteinExistence type="predicted"/>
<accession>A0ACC3C5E4</accession>
<evidence type="ECO:0000313" key="2">
    <source>
        <dbReference type="Proteomes" id="UP000798662"/>
    </source>
</evidence>
<name>A0ACC3C5E4_PYRYE</name>
<dbReference type="EMBL" id="CM020619">
    <property type="protein sequence ID" value="KAK1865298.1"/>
    <property type="molecule type" value="Genomic_DNA"/>
</dbReference>
<evidence type="ECO:0000313" key="1">
    <source>
        <dbReference type="EMBL" id="KAK1865298.1"/>
    </source>
</evidence>
<dbReference type="Proteomes" id="UP000798662">
    <property type="component" value="Chromosome 2"/>
</dbReference>
<comment type="caution">
    <text evidence="1">The sequence shown here is derived from an EMBL/GenBank/DDBJ whole genome shotgun (WGS) entry which is preliminary data.</text>
</comment>